<protein>
    <submittedName>
        <fullName evidence="3">Secretion protein</fullName>
    </submittedName>
</protein>
<dbReference type="PANTHER" id="PTHR30386">
    <property type="entry name" value="MEMBRANE FUSION SUBUNIT OF EMRAB-TOLC MULTIDRUG EFFLUX PUMP"/>
    <property type="match status" value="1"/>
</dbReference>
<dbReference type="Gene3D" id="2.40.50.100">
    <property type="match status" value="1"/>
</dbReference>
<dbReference type="Gene3D" id="2.40.30.170">
    <property type="match status" value="1"/>
</dbReference>
<dbReference type="Proteomes" id="UP000077037">
    <property type="component" value="Unassembled WGS sequence"/>
</dbReference>
<keyword evidence="1" id="KW-0732">Signal</keyword>
<dbReference type="RefSeq" id="WP_066406982.1">
    <property type="nucleotide sequence ID" value="NZ_FKBS01000006.1"/>
</dbReference>
<dbReference type="OrthoDB" id="9811754at2"/>
<evidence type="ECO:0000256" key="1">
    <source>
        <dbReference type="SAM" id="SignalP"/>
    </source>
</evidence>
<evidence type="ECO:0000313" key="4">
    <source>
        <dbReference type="Proteomes" id="UP000077037"/>
    </source>
</evidence>
<dbReference type="SUPFAM" id="SSF111369">
    <property type="entry name" value="HlyD-like secretion proteins"/>
    <property type="match status" value="2"/>
</dbReference>
<gene>
    <name evidence="3" type="primary">yibH_1</name>
    <name evidence="3" type="ORF">SAMEA1982600_00380</name>
</gene>
<dbReference type="InterPro" id="IPR050739">
    <property type="entry name" value="MFP"/>
</dbReference>
<dbReference type="PANTHER" id="PTHR30386:SF24">
    <property type="entry name" value="MULTIDRUG RESISTANCE EFFLUX PUMP"/>
    <property type="match status" value="1"/>
</dbReference>
<dbReference type="EMBL" id="FKBS01000006">
    <property type="protein sequence ID" value="SAH84506.1"/>
    <property type="molecule type" value="Genomic_DNA"/>
</dbReference>
<dbReference type="GO" id="GO:0055085">
    <property type="term" value="P:transmembrane transport"/>
    <property type="evidence" value="ECO:0007669"/>
    <property type="project" value="InterPro"/>
</dbReference>
<name>A0A157KK58_9BORD</name>
<organism evidence="3 4">
    <name type="scientific">Bordetella ansorpii</name>
    <dbReference type="NCBI Taxonomy" id="288768"/>
    <lineage>
        <taxon>Bacteria</taxon>
        <taxon>Pseudomonadati</taxon>
        <taxon>Pseudomonadota</taxon>
        <taxon>Betaproteobacteria</taxon>
        <taxon>Burkholderiales</taxon>
        <taxon>Alcaligenaceae</taxon>
        <taxon>Bordetella</taxon>
    </lineage>
</organism>
<evidence type="ECO:0000259" key="2">
    <source>
        <dbReference type="Pfam" id="PF25917"/>
    </source>
</evidence>
<sequence length="349" mass="36362">MALPKSIKIAGACVLAACIAGSFYVLNRPASSASAQATDDAYVMADMTLVAPQVAGQVVEVAVRDNQAVQAGDLLARIDDRDFVLAVQSARARVSETAAAVQGLQAEIAMQASAIRQRRAELAASEAELTLARADAARYRNLAKDGAGTAQAYQQADAALRIRQAARDRNDAALQAETRKTDTLQAALLKAQATGQTAAAALELAQLQLTRTRIVAPVAGTVGERAVRVGSFVSIGKPIVTLVPLQDIYIEANFRETQLARVHAGQPVSIVVDALPGLAFSGSVESLGPASGVSYAPIAPHNATGNFTKIVQRLPVRIALDPGQPGLDQLRVGMSVQPEIDVEAGSGRS</sequence>
<proteinExistence type="predicted"/>
<reference evidence="3 4" key="1">
    <citation type="submission" date="2016-03" db="EMBL/GenBank/DDBJ databases">
        <authorList>
            <consortium name="Pathogen Informatics"/>
        </authorList>
    </citation>
    <scope>NUCLEOTIDE SEQUENCE [LARGE SCALE GENOMIC DNA]</scope>
    <source>
        <strain evidence="3 4">NCTC13364</strain>
    </source>
</reference>
<dbReference type="AlphaFoldDB" id="A0A157KK58"/>
<dbReference type="Pfam" id="PF25917">
    <property type="entry name" value="BSH_RND"/>
    <property type="match status" value="1"/>
</dbReference>
<feature type="domain" description="Multidrug resistance protein MdtA-like barrel-sandwich hybrid" evidence="2">
    <location>
        <begin position="50"/>
        <end position="239"/>
    </location>
</feature>
<dbReference type="InterPro" id="IPR058625">
    <property type="entry name" value="MdtA-like_BSH"/>
</dbReference>
<feature type="chain" id="PRO_5007613852" evidence="1">
    <location>
        <begin position="28"/>
        <end position="349"/>
    </location>
</feature>
<evidence type="ECO:0000313" key="3">
    <source>
        <dbReference type="EMBL" id="SAH84506.1"/>
    </source>
</evidence>
<feature type="signal peptide" evidence="1">
    <location>
        <begin position="1"/>
        <end position="27"/>
    </location>
</feature>
<accession>A0A157KK58</accession>